<dbReference type="Proteomes" id="UP001596072">
    <property type="component" value="Unassembled WGS sequence"/>
</dbReference>
<reference evidence="3" key="1">
    <citation type="journal article" date="2019" name="Int. J. Syst. Evol. Microbiol.">
        <title>The Global Catalogue of Microorganisms (GCM) 10K type strain sequencing project: providing services to taxonomists for standard genome sequencing and annotation.</title>
        <authorList>
            <consortium name="The Broad Institute Genomics Platform"/>
            <consortium name="The Broad Institute Genome Sequencing Center for Infectious Disease"/>
            <person name="Wu L."/>
            <person name="Ma J."/>
        </authorList>
    </citation>
    <scope>NUCLEOTIDE SEQUENCE [LARGE SCALE GENOMIC DNA]</scope>
    <source>
        <strain evidence="3">YIM 94188</strain>
    </source>
</reference>
<accession>A0ABW0ZEZ5</accession>
<dbReference type="GO" id="GO:0051213">
    <property type="term" value="F:dioxygenase activity"/>
    <property type="evidence" value="ECO:0007669"/>
    <property type="project" value="UniProtKB-KW"/>
</dbReference>
<protein>
    <submittedName>
        <fullName evidence="2">Alpha-ketoglutarate-dependent dioxygenase AlkB</fullName>
    </submittedName>
</protein>
<evidence type="ECO:0000259" key="1">
    <source>
        <dbReference type="PROSITE" id="PS51471"/>
    </source>
</evidence>
<dbReference type="SUPFAM" id="SSF51197">
    <property type="entry name" value="Clavaminate synthase-like"/>
    <property type="match status" value="1"/>
</dbReference>
<evidence type="ECO:0000313" key="3">
    <source>
        <dbReference type="Proteomes" id="UP001596072"/>
    </source>
</evidence>
<feature type="domain" description="Fe2OG dioxygenase" evidence="1">
    <location>
        <begin position="90"/>
        <end position="186"/>
    </location>
</feature>
<dbReference type="InterPro" id="IPR005123">
    <property type="entry name" value="Oxoglu/Fe-dep_dioxygenase_dom"/>
</dbReference>
<dbReference type="EMBL" id="JBHSNS010000001">
    <property type="protein sequence ID" value="MFC5728194.1"/>
    <property type="molecule type" value="Genomic_DNA"/>
</dbReference>
<dbReference type="InterPro" id="IPR027450">
    <property type="entry name" value="AlkB-like"/>
</dbReference>
<sequence length="197" mass="21691">MSRMRGVQERPAGLVVHQDVLSVGEEARLVGRFASLDLQPVVMRGVASRRRACHFGAGYDFDARTATAAMPIPTYLLNLRTRCADLAGEHPESFVEGLVTEYRAGSGIGWHKDALVFGHVVLGVSLGSDAVMRFQRRAVGGERRVHEEPLPQRSAYVLTGAARWVWQHSIPPVTELRYSVTFRQLQSGRELGGRSPG</sequence>
<proteinExistence type="predicted"/>
<name>A0ABW0ZEZ5_9ACTN</name>
<dbReference type="PANTHER" id="PTHR12463">
    <property type="entry name" value="OXYGENASE-RELATED"/>
    <property type="match status" value="1"/>
</dbReference>
<organism evidence="2 3">
    <name type="scientific">Nocardioides vastitatis</name>
    <dbReference type="NCBI Taxonomy" id="2568655"/>
    <lineage>
        <taxon>Bacteria</taxon>
        <taxon>Bacillati</taxon>
        <taxon>Actinomycetota</taxon>
        <taxon>Actinomycetes</taxon>
        <taxon>Propionibacteriales</taxon>
        <taxon>Nocardioidaceae</taxon>
        <taxon>Nocardioides</taxon>
    </lineage>
</organism>
<dbReference type="PROSITE" id="PS51471">
    <property type="entry name" value="FE2OG_OXY"/>
    <property type="match status" value="1"/>
</dbReference>
<keyword evidence="3" id="KW-1185">Reference proteome</keyword>
<keyword evidence="2" id="KW-0560">Oxidoreductase</keyword>
<gene>
    <name evidence="2" type="ORF">ACFPQB_04645</name>
</gene>
<keyword evidence="2" id="KW-0223">Dioxygenase</keyword>
<comment type="caution">
    <text evidence="2">The sequence shown here is derived from an EMBL/GenBank/DDBJ whole genome shotgun (WGS) entry which is preliminary data.</text>
</comment>
<dbReference type="Pfam" id="PF13532">
    <property type="entry name" value="2OG-FeII_Oxy_2"/>
    <property type="match status" value="1"/>
</dbReference>
<evidence type="ECO:0000313" key="2">
    <source>
        <dbReference type="EMBL" id="MFC5728194.1"/>
    </source>
</evidence>
<dbReference type="PANTHER" id="PTHR12463:SF1">
    <property type="entry name" value="2-OXOGLUTARATE AND FE-DEPENDENT OXYGENASE FAMILY PROTEIN"/>
    <property type="match status" value="1"/>
</dbReference>
<dbReference type="InterPro" id="IPR037151">
    <property type="entry name" value="AlkB-like_sf"/>
</dbReference>
<dbReference type="InterPro" id="IPR032857">
    <property type="entry name" value="ALKBH4"/>
</dbReference>
<dbReference type="RefSeq" id="WP_136435598.1">
    <property type="nucleotide sequence ID" value="NZ_JBHSNS010000001.1"/>
</dbReference>
<dbReference type="Gene3D" id="2.60.120.590">
    <property type="entry name" value="Alpha-ketoglutarate-dependent dioxygenase AlkB-like"/>
    <property type="match status" value="1"/>
</dbReference>